<keyword evidence="3" id="KW-1185">Reference proteome</keyword>
<feature type="non-terminal residue" evidence="2">
    <location>
        <position position="110"/>
    </location>
</feature>
<evidence type="ECO:0008006" key="4">
    <source>
        <dbReference type="Google" id="ProtNLM"/>
    </source>
</evidence>
<reference evidence="2 3" key="1">
    <citation type="submission" date="2022-05" db="EMBL/GenBank/DDBJ databases">
        <authorList>
            <consortium name="Genoscope - CEA"/>
            <person name="William W."/>
        </authorList>
    </citation>
    <scope>NUCLEOTIDE SEQUENCE [LARGE SCALE GENOMIC DNA]</scope>
</reference>
<name>A0ABN8NER6_9CNID</name>
<dbReference type="Proteomes" id="UP001159405">
    <property type="component" value="Unassembled WGS sequence"/>
</dbReference>
<organism evidence="2 3">
    <name type="scientific">Porites lobata</name>
    <dbReference type="NCBI Taxonomy" id="104759"/>
    <lineage>
        <taxon>Eukaryota</taxon>
        <taxon>Metazoa</taxon>
        <taxon>Cnidaria</taxon>
        <taxon>Anthozoa</taxon>
        <taxon>Hexacorallia</taxon>
        <taxon>Scleractinia</taxon>
        <taxon>Fungiina</taxon>
        <taxon>Poritidae</taxon>
        <taxon>Porites</taxon>
    </lineage>
</organism>
<keyword evidence="1" id="KW-0175">Coiled coil</keyword>
<evidence type="ECO:0000313" key="2">
    <source>
        <dbReference type="EMBL" id="CAH3106741.1"/>
    </source>
</evidence>
<dbReference type="EMBL" id="CALNXK010000019">
    <property type="protein sequence ID" value="CAH3106741.1"/>
    <property type="molecule type" value="Genomic_DNA"/>
</dbReference>
<evidence type="ECO:0000256" key="1">
    <source>
        <dbReference type="SAM" id="Coils"/>
    </source>
</evidence>
<feature type="coiled-coil region" evidence="1">
    <location>
        <begin position="38"/>
        <end position="75"/>
    </location>
</feature>
<evidence type="ECO:0000313" key="3">
    <source>
        <dbReference type="Proteomes" id="UP001159405"/>
    </source>
</evidence>
<proteinExistence type="predicted"/>
<gene>
    <name evidence="2" type="ORF">PLOB_00014939</name>
</gene>
<comment type="caution">
    <text evidence="2">The sequence shown here is derived from an EMBL/GenBank/DDBJ whole genome shotgun (WGS) entry which is preliminary data.</text>
</comment>
<accession>A0ABN8NER6</accession>
<protein>
    <recommendedName>
        <fullName evidence="4">Peptide chain release factor 2</fullName>
    </recommendedName>
</protein>
<sequence length="110" mass="12699">MKKKQIDQLRRARTGLRGWMTRDFNAVRNIIESHSHEVERVEEKLGSVVTRLQKAEDLQMEIEKLLNDDDEVQAEVDAQGSWFDMVVYLKSLLTGETAGYVANFKTEEAN</sequence>